<feature type="compositionally biased region" description="Polar residues" evidence="1">
    <location>
        <begin position="1314"/>
        <end position="1326"/>
    </location>
</feature>
<feature type="region of interest" description="Disordered" evidence="1">
    <location>
        <begin position="352"/>
        <end position="401"/>
    </location>
</feature>
<feature type="region of interest" description="Disordered" evidence="1">
    <location>
        <begin position="1064"/>
        <end position="1144"/>
    </location>
</feature>
<feature type="region of interest" description="Disordered" evidence="1">
    <location>
        <begin position="516"/>
        <end position="571"/>
    </location>
</feature>
<feature type="compositionally biased region" description="Low complexity" evidence="1">
    <location>
        <begin position="1365"/>
        <end position="1382"/>
    </location>
</feature>
<feature type="compositionally biased region" description="Basic and acidic residues" evidence="1">
    <location>
        <begin position="1087"/>
        <end position="1098"/>
    </location>
</feature>
<reference evidence="2 3" key="1">
    <citation type="submission" date="2014-09" db="EMBL/GenBank/DDBJ databases">
        <authorList>
            <person name="Magalhaes I.L.F."/>
            <person name="Oliveira U."/>
            <person name="Santos F.R."/>
            <person name="Vidigal T.H.D.A."/>
            <person name="Brescovit A.D."/>
            <person name="Santos A.J."/>
        </authorList>
    </citation>
    <scope>NUCLEOTIDE SEQUENCE [LARGE SCALE GENOMIC DNA]</scope>
</reference>
<feature type="compositionally biased region" description="Polar residues" evidence="1">
    <location>
        <begin position="522"/>
        <end position="533"/>
    </location>
</feature>
<feature type="compositionally biased region" description="Polar residues" evidence="1">
    <location>
        <begin position="853"/>
        <end position="867"/>
    </location>
</feature>
<organism evidence="2 3">
    <name type="scientific">Ceraceosorus bombacis</name>
    <dbReference type="NCBI Taxonomy" id="401625"/>
    <lineage>
        <taxon>Eukaryota</taxon>
        <taxon>Fungi</taxon>
        <taxon>Dikarya</taxon>
        <taxon>Basidiomycota</taxon>
        <taxon>Ustilaginomycotina</taxon>
        <taxon>Exobasidiomycetes</taxon>
        <taxon>Ceraceosorales</taxon>
        <taxon>Ceraceosoraceae</taxon>
        <taxon>Ceraceosorus</taxon>
    </lineage>
</organism>
<evidence type="ECO:0000313" key="3">
    <source>
        <dbReference type="Proteomes" id="UP000054845"/>
    </source>
</evidence>
<evidence type="ECO:0000256" key="1">
    <source>
        <dbReference type="SAM" id="MobiDB-lite"/>
    </source>
</evidence>
<feature type="compositionally biased region" description="Basic and acidic residues" evidence="1">
    <location>
        <begin position="1001"/>
        <end position="1013"/>
    </location>
</feature>
<proteinExistence type="predicted"/>
<name>A0A0P1BIM6_9BASI</name>
<feature type="region of interest" description="Disordered" evidence="1">
    <location>
        <begin position="157"/>
        <end position="214"/>
    </location>
</feature>
<accession>A0A0P1BIM6</accession>
<dbReference type="Proteomes" id="UP000054845">
    <property type="component" value="Unassembled WGS sequence"/>
</dbReference>
<feature type="compositionally biased region" description="Low complexity" evidence="1">
    <location>
        <begin position="1327"/>
        <end position="1338"/>
    </location>
</feature>
<sequence length="1418" mass="151014">MEDMIATSGLRGYHHYGARIANTQSVFVMPEAHSPTKNGVKVAWSDNTRSQAPFNLVASSLNGPKIRNASHRELSVSLDSVRARRAPVEFPGSVPSTPHDPPHSARDASVAAQPGTSWSNRNRYPSLLAEMFTAGSDTHESSAAPASHALESSHEDFLNGSLGSRRMTSRHGASQDQQSKTLSIGQASDLRLTSPTKVAKSPSMPKGRQAQLMPKDEIMPTSRHLLGETDAPSTGTSELARFLMSTGPQDHGRLARHGAGADDGLPPLATPARHWKSGGLMSKLSSRLNVEGKFKSNKALASSAGGSPIDDASNSTAATTEAQNAISREFDAQLNSANLIKKVLPNGTSFFTTEGHRAPASKANLDSRATGRSILRSDAPTPSVRIGSKRDSHLQRKPPPSMIPRVVVHHEGGSSASLQSLLHGRISEGQSPTEGRSAPLERRRSIHSVTKRSLSLAGANVRPGDLLGLHVDESAKGDEDALEQLTEKVTTPRHAMLSSLSPSRSDDVNIIRQSARHPPKQLRNQASHSTSILADSSTSDSNIATSSTRDTLQKHMPRRRMSLPKRLPGPESALPYLPQHVSAGEQGFFERRKGRPDRQRYDSHEDVGPLLSQDAVPLARHKMSNDTALKPGARDFSTGSLPTGSLGIVQDARWRTGSLPPSSASFRSLQVGSSSSGAPGIADAKHGAAASNQRYRYRRSIISLPTRDRAQSFAEQSSLPYMNPLRNSGSIREDSRVRIAKDATAAVQELTRLKSMQPLRQPLTQSHAVLSGASRKLQLGAAAATPPHSDSALRIANPTQMLTPQNQLPAKASSDSLPTSTPISTVSTPVTSNVTGNVSARADPAHRSEADGGSQTIVGDLQTSKVSNVRKYHSESRLRPRSGPPSPPSDSVADTLRQLEGCKEEMQPLQPSVSGPSGPYGSAALRGDGAKKQSATAHLAFKSRTSMIVDGLPVLNVDDMATSRFSCTSSEDVVSLHEELDSSDPAAVEYTTGNRTSPYRESAEKSDSRKCAEIQEQPAPASPDSWVTENEIPSRPVVVSMERAPFAPQGSHGSHAHQDPVEVLNDGRQSKSRPTSPADTDMSCTVRPDRNDPSRDFSRVLGSFGGAASKASDSGSLEMSDGVDGSPTGQARDHNAGSRLSYSGLSSRSNASSLYTALQQARNDALLAESTARASSVRSRQLAKRCVTVLERVAEVCALSSDVKHAADPNRTRAAWGVETYDQAQRLVKDLLSFIEEIPTNHREVAARRGIDGTALVMHAQRVSTSQATLIRSKGPMRGTGDSAQQRQRSTSASSSGTSIKTANEVLPPCPTLPHSSPESPSTPLKSSVSATSSPMSSTFAMRPLSLSRTSRSDLFSPIRKAKESSGSASTRSTSSTSSRAGQIPSGLPGTLNASRYVMAPEEAASWLHNLSPMPSPD</sequence>
<feature type="region of interest" description="Disordered" evidence="1">
    <location>
        <begin position="88"/>
        <end position="122"/>
    </location>
</feature>
<feature type="region of interest" description="Disordered" evidence="1">
    <location>
        <begin position="1264"/>
        <end position="1392"/>
    </location>
</feature>
<feature type="compositionally biased region" description="Low complexity" evidence="1">
    <location>
        <begin position="534"/>
        <end position="548"/>
    </location>
</feature>
<feature type="compositionally biased region" description="Polar residues" evidence="1">
    <location>
        <begin position="171"/>
        <end position="196"/>
    </location>
</feature>
<feature type="region of interest" description="Disordered" evidence="1">
    <location>
        <begin position="806"/>
        <end position="893"/>
    </location>
</feature>
<protein>
    <submittedName>
        <fullName evidence="2">Uncharacterized protein</fullName>
    </submittedName>
</protein>
<feature type="compositionally biased region" description="Low complexity" evidence="1">
    <location>
        <begin position="1106"/>
        <end position="1116"/>
    </location>
</feature>
<feature type="region of interest" description="Disordered" evidence="1">
    <location>
        <begin position="976"/>
        <end position="1030"/>
    </location>
</feature>
<evidence type="ECO:0000313" key="2">
    <source>
        <dbReference type="EMBL" id="CEH15932.1"/>
    </source>
</evidence>
<feature type="region of interest" description="Disordered" evidence="1">
    <location>
        <begin position="488"/>
        <end position="507"/>
    </location>
</feature>
<dbReference type="OrthoDB" id="10321478at2759"/>
<dbReference type="EMBL" id="CCYA01000273">
    <property type="protein sequence ID" value="CEH15932.1"/>
    <property type="molecule type" value="Genomic_DNA"/>
</dbReference>
<feature type="region of interest" description="Disordered" evidence="1">
    <location>
        <begin position="659"/>
        <end position="690"/>
    </location>
</feature>
<feature type="compositionally biased region" description="Polar residues" evidence="1">
    <location>
        <begin position="659"/>
        <end position="677"/>
    </location>
</feature>
<feature type="compositionally biased region" description="Low complexity" evidence="1">
    <location>
        <begin position="1283"/>
        <end position="1299"/>
    </location>
</feature>
<feature type="compositionally biased region" description="Low complexity" evidence="1">
    <location>
        <begin position="816"/>
        <end position="839"/>
    </location>
</feature>
<keyword evidence="3" id="KW-1185">Reference proteome</keyword>